<reference evidence="3" key="1">
    <citation type="submission" date="2017-11" db="EMBL/GenBank/DDBJ databases">
        <authorList>
            <person name="Watanabe M."/>
            <person name="Kojima H."/>
        </authorList>
    </citation>
    <scope>NUCLEOTIDE SEQUENCE [LARGE SCALE GENOMIC DNA]</scope>
    <source>
        <strain evidence="3">Tokyo 01</strain>
    </source>
</reference>
<dbReference type="SUPFAM" id="SSF141571">
    <property type="entry name" value="Pentapeptide repeat-like"/>
    <property type="match status" value="1"/>
</dbReference>
<evidence type="ECO:0000313" key="3">
    <source>
        <dbReference type="Proteomes" id="UP000288096"/>
    </source>
</evidence>
<name>A0A401FXX9_9BACT</name>
<evidence type="ECO:0000256" key="1">
    <source>
        <dbReference type="ARBA" id="ARBA00022737"/>
    </source>
</evidence>
<evidence type="ECO:0000313" key="2">
    <source>
        <dbReference type="EMBL" id="GBC61794.1"/>
    </source>
</evidence>
<dbReference type="OrthoDB" id="9806704at2"/>
<dbReference type="Gene3D" id="2.160.20.80">
    <property type="entry name" value="E3 ubiquitin-protein ligase SopA"/>
    <property type="match status" value="2"/>
</dbReference>
<evidence type="ECO:0008006" key="4">
    <source>
        <dbReference type="Google" id="ProtNLM"/>
    </source>
</evidence>
<sequence>MKKISNEALTRITDAHELWLRSDGKKGHRADLSKTDLSGIEIPEANLVLASFLEANLSGANLLLADLSQATLTGANLSGAELSGADLLLADFSGADLAGADLSVADLSGANLSRACLAAASLPQTDFSGADLSEANLLGADLSGANLSGANLSGANLAQSRLSNVNLSGADLTQANLLLTSIHCTNFHNTALTGVTIDSLTLLQLPTEVSRKFRNTFQIIELDRSGEFMIVREMEFPEIYYRAGLSILSYFAAFLRGQYSPDEIRIRIELRGNMAALIVEAASQEIKGRIQDALEIYGLVLQGKLVADALSDDDAQIMRLESSLAYTRKLMADERRLTSPQQSDDGVANADMQWLRDHVGSLLQHPETRMVADEKYLYELIPQIFGIRKFQGVIKRLMDQNSRIRPELSTLFQKLSVRTPDGDDIRTMESSLLRIRKEVPDAFREITREFYDSGIEAASSVWGEAFSRVLDRLTN</sequence>
<organism evidence="2 3">
    <name type="scientific">Desulfonema ishimotonii</name>
    <dbReference type="NCBI Taxonomy" id="45657"/>
    <lineage>
        <taxon>Bacteria</taxon>
        <taxon>Pseudomonadati</taxon>
        <taxon>Thermodesulfobacteriota</taxon>
        <taxon>Desulfobacteria</taxon>
        <taxon>Desulfobacterales</taxon>
        <taxon>Desulfococcaceae</taxon>
        <taxon>Desulfonema</taxon>
    </lineage>
</organism>
<protein>
    <recommendedName>
        <fullName evidence="4">Pentapeptide repeat-containing protein</fullName>
    </recommendedName>
</protein>
<comment type="caution">
    <text evidence="2">The sequence shown here is derived from an EMBL/GenBank/DDBJ whole genome shotgun (WGS) entry which is preliminary data.</text>
</comment>
<keyword evidence="3" id="KW-1185">Reference proteome</keyword>
<dbReference type="RefSeq" id="WP_124329038.1">
    <property type="nucleotide sequence ID" value="NZ_BEXT01000001.1"/>
</dbReference>
<reference evidence="3" key="2">
    <citation type="submission" date="2019-01" db="EMBL/GenBank/DDBJ databases">
        <title>Genome sequence of Desulfonema ishimotonii strain Tokyo 01.</title>
        <authorList>
            <person name="Fukui M."/>
        </authorList>
    </citation>
    <scope>NUCLEOTIDE SEQUENCE [LARGE SCALE GENOMIC DNA]</scope>
    <source>
        <strain evidence="3">Tokyo 01</strain>
    </source>
</reference>
<gene>
    <name evidence="2" type="ORF">DENIS_2756</name>
</gene>
<dbReference type="PANTHER" id="PTHR47485">
    <property type="entry name" value="THYLAKOID LUMENAL 17.4 KDA PROTEIN, CHLOROPLASTIC"/>
    <property type="match status" value="1"/>
</dbReference>
<proteinExistence type="predicted"/>
<dbReference type="PANTHER" id="PTHR47485:SF1">
    <property type="entry name" value="THYLAKOID LUMENAL 17.4 KDA PROTEIN, CHLOROPLASTIC"/>
    <property type="match status" value="1"/>
</dbReference>
<dbReference type="Proteomes" id="UP000288096">
    <property type="component" value="Unassembled WGS sequence"/>
</dbReference>
<dbReference type="EMBL" id="BEXT01000001">
    <property type="protein sequence ID" value="GBC61794.1"/>
    <property type="molecule type" value="Genomic_DNA"/>
</dbReference>
<dbReference type="InterPro" id="IPR001646">
    <property type="entry name" value="5peptide_repeat"/>
</dbReference>
<accession>A0A401FXX9</accession>
<dbReference type="Pfam" id="PF00805">
    <property type="entry name" value="Pentapeptide"/>
    <property type="match status" value="3"/>
</dbReference>
<keyword evidence="1" id="KW-0677">Repeat</keyword>
<dbReference type="AlphaFoldDB" id="A0A401FXX9"/>